<keyword evidence="2" id="KW-1185">Reference proteome</keyword>
<name>A0AA36G1R8_9BILA</name>
<evidence type="ECO:0000313" key="1">
    <source>
        <dbReference type="EMBL" id="CAJ0570012.1"/>
    </source>
</evidence>
<sequence length="98" mass="11511">SNNNNNNMLESARRDVGRWLRTCVRGEGVHLDLYTKLLCLLSLGWLYLYRTTKDEAEKATEIYTEIWTLGDAERDRLKQERDYVERVQKAVSEKKMAA</sequence>
<proteinExistence type="predicted"/>
<gene>
    <name evidence="1" type="ORF">MSPICULIGERA_LOCUS8466</name>
</gene>
<feature type="non-terminal residue" evidence="1">
    <location>
        <position position="1"/>
    </location>
</feature>
<evidence type="ECO:0000313" key="2">
    <source>
        <dbReference type="Proteomes" id="UP001177023"/>
    </source>
</evidence>
<dbReference type="Proteomes" id="UP001177023">
    <property type="component" value="Unassembled WGS sequence"/>
</dbReference>
<organism evidence="1 2">
    <name type="scientific">Mesorhabditis spiculigera</name>
    <dbReference type="NCBI Taxonomy" id="96644"/>
    <lineage>
        <taxon>Eukaryota</taxon>
        <taxon>Metazoa</taxon>
        <taxon>Ecdysozoa</taxon>
        <taxon>Nematoda</taxon>
        <taxon>Chromadorea</taxon>
        <taxon>Rhabditida</taxon>
        <taxon>Rhabditina</taxon>
        <taxon>Rhabditomorpha</taxon>
        <taxon>Rhabditoidea</taxon>
        <taxon>Rhabditidae</taxon>
        <taxon>Mesorhabditinae</taxon>
        <taxon>Mesorhabditis</taxon>
    </lineage>
</organism>
<dbReference type="EMBL" id="CATQJA010002214">
    <property type="protein sequence ID" value="CAJ0570012.1"/>
    <property type="molecule type" value="Genomic_DNA"/>
</dbReference>
<accession>A0AA36G1R8</accession>
<comment type="caution">
    <text evidence="1">The sequence shown here is derived from an EMBL/GenBank/DDBJ whole genome shotgun (WGS) entry which is preliminary data.</text>
</comment>
<protein>
    <submittedName>
        <fullName evidence="1">Uncharacterized protein</fullName>
    </submittedName>
</protein>
<reference evidence="1" key="1">
    <citation type="submission" date="2023-06" db="EMBL/GenBank/DDBJ databases">
        <authorList>
            <person name="Delattre M."/>
        </authorList>
    </citation>
    <scope>NUCLEOTIDE SEQUENCE</scope>
    <source>
        <strain evidence="1">AF72</strain>
    </source>
</reference>
<dbReference type="AlphaFoldDB" id="A0AA36G1R8"/>
<feature type="non-terminal residue" evidence="1">
    <location>
        <position position="98"/>
    </location>
</feature>